<dbReference type="EMBL" id="KV417706">
    <property type="protein sequence ID" value="KZP09181.1"/>
    <property type="molecule type" value="Genomic_DNA"/>
</dbReference>
<gene>
    <name evidence="2" type="ORF">FIBSPDRAFT_873896</name>
</gene>
<proteinExistence type="predicted"/>
<keyword evidence="3" id="KW-1185">Reference proteome</keyword>
<reference evidence="2 3" key="1">
    <citation type="journal article" date="2016" name="Mol. Biol. Evol.">
        <title>Comparative Genomics of Early-Diverging Mushroom-Forming Fungi Provides Insights into the Origins of Lignocellulose Decay Capabilities.</title>
        <authorList>
            <person name="Nagy L.G."/>
            <person name="Riley R."/>
            <person name="Tritt A."/>
            <person name="Adam C."/>
            <person name="Daum C."/>
            <person name="Floudas D."/>
            <person name="Sun H."/>
            <person name="Yadav J.S."/>
            <person name="Pangilinan J."/>
            <person name="Larsson K.H."/>
            <person name="Matsuura K."/>
            <person name="Barry K."/>
            <person name="Labutti K."/>
            <person name="Kuo R."/>
            <person name="Ohm R.A."/>
            <person name="Bhattacharya S.S."/>
            <person name="Shirouzu T."/>
            <person name="Yoshinaga Y."/>
            <person name="Martin F.M."/>
            <person name="Grigoriev I.V."/>
            <person name="Hibbett D.S."/>
        </authorList>
    </citation>
    <scope>NUCLEOTIDE SEQUENCE [LARGE SCALE GENOMIC DNA]</scope>
    <source>
        <strain evidence="2 3">CBS 109695</strain>
    </source>
</reference>
<organism evidence="2 3">
    <name type="scientific">Athelia psychrophila</name>
    <dbReference type="NCBI Taxonomy" id="1759441"/>
    <lineage>
        <taxon>Eukaryota</taxon>
        <taxon>Fungi</taxon>
        <taxon>Dikarya</taxon>
        <taxon>Basidiomycota</taxon>
        <taxon>Agaricomycotina</taxon>
        <taxon>Agaricomycetes</taxon>
        <taxon>Agaricomycetidae</taxon>
        <taxon>Atheliales</taxon>
        <taxon>Atheliaceae</taxon>
        <taxon>Athelia</taxon>
    </lineage>
</organism>
<evidence type="ECO:0000313" key="2">
    <source>
        <dbReference type="EMBL" id="KZP09181.1"/>
    </source>
</evidence>
<evidence type="ECO:0000256" key="1">
    <source>
        <dbReference type="SAM" id="MobiDB-lite"/>
    </source>
</evidence>
<name>A0A165Y408_9AGAM</name>
<dbReference type="Proteomes" id="UP000076532">
    <property type="component" value="Unassembled WGS sequence"/>
</dbReference>
<feature type="region of interest" description="Disordered" evidence="1">
    <location>
        <begin position="1"/>
        <end position="50"/>
    </location>
</feature>
<evidence type="ECO:0000313" key="3">
    <source>
        <dbReference type="Proteomes" id="UP000076532"/>
    </source>
</evidence>
<accession>A0A165Y408</accession>
<dbReference type="AlphaFoldDB" id="A0A165Y408"/>
<sequence length="72" mass="8394">MCASIAQMHTPAHYHARPLSRPPTNCSRPAQRPSHPPSRMHPERTRTLSAQRGVLDIHTYSIVRGEARWWRW</sequence>
<protein>
    <submittedName>
        <fullName evidence="2">Uncharacterized protein</fullName>
    </submittedName>
</protein>